<feature type="transmembrane region" description="Helical" evidence="1">
    <location>
        <begin position="315"/>
        <end position="336"/>
    </location>
</feature>
<dbReference type="Pfam" id="PF04892">
    <property type="entry name" value="VanZ"/>
    <property type="match status" value="1"/>
</dbReference>
<proteinExistence type="predicted"/>
<dbReference type="OrthoDB" id="9780818at2"/>
<feature type="transmembrane region" description="Helical" evidence="1">
    <location>
        <begin position="61"/>
        <end position="81"/>
    </location>
</feature>
<evidence type="ECO:0000256" key="1">
    <source>
        <dbReference type="SAM" id="Phobius"/>
    </source>
</evidence>
<sequence>MTPTHDALLPPHAFTGRKLGRAVLAYVLGVIAIITLEPFVFRAPAQIRIVLFDRYNWLDPFANVVLFVPPGFLYALSRSATDRATGVARWRTIRAATLLGLAASAAVEITQVFEPARYPSPIDIATNGLGAALGAWAFTRAARRLRADSALVGRLALELPLMGLVYVLVPLCSLAAMTVAAGAVVRGAVVPLPRGWGLVALALFGGTLLGHVQRRHFGPARTMTAAQTALAAAGWFAVGALPALATAPRTFVAGTVTAAVVAWAHGRAPDGAIPINRRFELAALGRAVPWLVAYLLLMPLTEPVRRPKVMSQLDLLHAVESLAAFTVLGYVLAEAWGRLELRYRYTSWRVGLVAVVGAALSEALRRMALPPIAAAPWIAAHVVSAAYGGWMYHLQRAHVRALVAGRDVRGQPVQVHAAA</sequence>
<keyword evidence="1" id="KW-0812">Transmembrane</keyword>
<feature type="transmembrane region" description="Helical" evidence="1">
    <location>
        <begin position="374"/>
        <end position="392"/>
    </location>
</feature>
<dbReference type="KEGG" id="gba:J421_0101"/>
<feature type="transmembrane region" description="Helical" evidence="1">
    <location>
        <begin position="23"/>
        <end position="41"/>
    </location>
</feature>
<organism evidence="3 4">
    <name type="scientific">Gemmatirosa kalamazoonensis</name>
    <dbReference type="NCBI Taxonomy" id="861299"/>
    <lineage>
        <taxon>Bacteria</taxon>
        <taxon>Pseudomonadati</taxon>
        <taxon>Gemmatimonadota</taxon>
        <taxon>Gemmatimonadia</taxon>
        <taxon>Gemmatimonadales</taxon>
        <taxon>Gemmatimonadaceae</taxon>
        <taxon>Gemmatirosa</taxon>
    </lineage>
</organism>
<feature type="transmembrane region" description="Helical" evidence="1">
    <location>
        <begin position="348"/>
        <end position="368"/>
    </location>
</feature>
<keyword evidence="4" id="KW-1185">Reference proteome</keyword>
<protein>
    <submittedName>
        <fullName evidence="3">VanZ family protein</fullName>
    </submittedName>
</protein>
<keyword evidence="1" id="KW-0472">Membrane</keyword>
<evidence type="ECO:0000259" key="2">
    <source>
        <dbReference type="Pfam" id="PF04892"/>
    </source>
</evidence>
<keyword evidence="1" id="KW-1133">Transmembrane helix</keyword>
<dbReference type="EMBL" id="CP007128">
    <property type="protein sequence ID" value="AHG87638.1"/>
    <property type="molecule type" value="Genomic_DNA"/>
</dbReference>
<accession>W0RE27</accession>
<feature type="transmembrane region" description="Helical" evidence="1">
    <location>
        <begin position="124"/>
        <end position="142"/>
    </location>
</feature>
<dbReference type="InterPro" id="IPR006976">
    <property type="entry name" value="VanZ-like"/>
</dbReference>
<evidence type="ECO:0000313" key="3">
    <source>
        <dbReference type="EMBL" id="AHG87638.1"/>
    </source>
</evidence>
<feature type="transmembrane region" description="Helical" evidence="1">
    <location>
        <begin position="251"/>
        <end position="269"/>
    </location>
</feature>
<name>W0RE27_9BACT</name>
<dbReference type="Proteomes" id="UP000019151">
    <property type="component" value="Chromosome"/>
</dbReference>
<feature type="transmembrane region" description="Helical" evidence="1">
    <location>
        <begin position="195"/>
        <end position="212"/>
    </location>
</feature>
<feature type="transmembrane region" description="Helical" evidence="1">
    <location>
        <begin position="224"/>
        <end position="245"/>
    </location>
</feature>
<reference evidence="3 4" key="1">
    <citation type="journal article" date="2014" name="Genome Announc.">
        <title>Genome Sequence and Methylome of Soil Bacterium Gemmatirosa kalamazoonensis KBS708T, a Member of the Rarely Cultivated Gemmatimonadetes Phylum.</title>
        <authorList>
            <person name="Debruyn J.M."/>
            <person name="Radosevich M."/>
            <person name="Wommack K.E."/>
            <person name="Polson S.W."/>
            <person name="Hauser L.J."/>
            <person name="Fawaz M.N."/>
            <person name="Korlach J."/>
            <person name="Tsai Y.C."/>
        </authorList>
    </citation>
    <scope>NUCLEOTIDE SEQUENCE [LARGE SCALE GENOMIC DNA]</scope>
    <source>
        <strain evidence="3 4">KBS708</strain>
    </source>
</reference>
<dbReference type="AlphaFoldDB" id="W0RE27"/>
<dbReference type="eggNOG" id="COG4767">
    <property type="taxonomic scope" value="Bacteria"/>
</dbReference>
<feature type="transmembrane region" description="Helical" evidence="1">
    <location>
        <begin position="281"/>
        <end position="300"/>
    </location>
</feature>
<evidence type="ECO:0000313" key="4">
    <source>
        <dbReference type="Proteomes" id="UP000019151"/>
    </source>
</evidence>
<feature type="transmembrane region" description="Helical" evidence="1">
    <location>
        <begin position="163"/>
        <end position="189"/>
    </location>
</feature>
<feature type="domain" description="VanZ-like" evidence="2">
    <location>
        <begin position="36"/>
        <end position="139"/>
    </location>
</feature>
<gene>
    <name evidence="3" type="ORF">J421_0101</name>
</gene>
<dbReference type="InParanoid" id="W0RE27"/>
<dbReference type="RefSeq" id="WP_025409196.1">
    <property type="nucleotide sequence ID" value="NZ_CP007128.1"/>
</dbReference>
<dbReference type="HOGENOM" id="CLU_655149_0_0_0"/>
<feature type="transmembrane region" description="Helical" evidence="1">
    <location>
        <begin position="93"/>
        <end position="112"/>
    </location>
</feature>
<dbReference type="STRING" id="861299.J421_0101"/>